<feature type="domain" description="DUF1648" evidence="2">
    <location>
        <begin position="31"/>
        <end position="73"/>
    </location>
</feature>
<proteinExistence type="predicted"/>
<evidence type="ECO:0000313" key="3">
    <source>
        <dbReference type="EMBL" id="MBE9464538.1"/>
    </source>
</evidence>
<protein>
    <submittedName>
        <fullName evidence="3">DUF1648 domain-containing protein</fullName>
    </submittedName>
</protein>
<keyword evidence="1" id="KW-0472">Membrane</keyword>
<dbReference type="Pfam" id="PF07853">
    <property type="entry name" value="DUF1648"/>
    <property type="match status" value="1"/>
</dbReference>
<sequence length="169" mass="18884">MAKSKTTKNVAKSGLSSIDKILETAGWFSLIALGLLTIFTYFRSPDIIPLHFNALGHVDGHGKKAMIFAVFAIAAAIFLSITFSIKYVFSPPNAGALPNKNLDFAIRIIHFVKLFVMLEFIYILVMTNLIVDGLAKELGSMFLPIVMISLLFPIAYYFKRTFSSRIRKK</sequence>
<dbReference type="Proteomes" id="UP000634134">
    <property type="component" value="Unassembled WGS sequence"/>
</dbReference>
<keyword evidence="1" id="KW-1133">Transmembrane helix</keyword>
<organism evidence="3 4">
    <name type="scientific">Dyadobacter subterraneus</name>
    <dbReference type="NCBI Taxonomy" id="2773304"/>
    <lineage>
        <taxon>Bacteria</taxon>
        <taxon>Pseudomonadati</taxon>
        <taxon>Bacteroidota</taxon>
        <taxon>Cytophagia</taxon>
        <taxon>Cytophagales</taxon>
        <taxon>Spirosomataceae</taxon>
        <taxon>Dyadobacter</taxon>
    </lineage>
</organism>
<dbReference type="RefSeq" id="WP_194122595.1">
    <property type="nucleotide sequence ID" value="NZ_JACYGY010000001.1"/>
</dbReference>
<dbReference type="EMBL" id="JACYGY010000001">
    <property type="protein sequence ID" value="MBE9464538.1"/>
    <property type="molecule type" value="Genomic_DNA"/>
</dbReference>
<feature type="transmembrane region" description="Helical" evidence="1">
    <location>
        <begin position="137"/>
        <end position="158"/>
    </location>
</feature>
<gene>
    <name evidence="3" type="ORF">IEE83_21855</name>
</gene>
<feature type="transmembrane region" description="Helical" evidence="1">
    <location>
        <begin position="65"/>
        <end position="89"/>
    </location>
</feature>
<name>A0ABR9WGL5_9BACT</name>
<keyword evidence="4" id="KW-1185">Reference proteome</keyword>
<keyword evidence="1" id="KW-0812">Transmembrane</keyword>
<evidence type="ECO:0000313" key="4">
    <source>
        <dbReference type="Proteomes" id="UP000634134"/>
    </source>
</evidence>
<feature type="transmembrane region" description="Helical" evidence="1">
    <location>
        <begin position="110"/>
        <end position="131"/>
    </location>
</feature>
<evidence type="ECO:0000256" key="1">
    <source>
        <dbReference type="SAM" id="Phobius"/>
    </source>
</evidence>
<comment type="caution">
    <text evidence="3">The sequence shown here is derived from an EMBL/GenBank/DDBJ whole genome shotgun (WGS) entry which is preliminary data.</text>
</comment>
<evidence type="ECO:0000259" key="2">
    <source>
        <dbReference type="Pfam" id="PF07853"/>
    </source>
</evidence>
<dbReference type="InterPro" id="IPR012867">
    <property type="entry name" value="DUF1648"/>
</dbReference>
<feature type="transmembrane region" description="Helical" evidence="1">
    <location>
        <begin position="21"/>
        <end position="42"/>
    </location>
</feature>
<accession>A0ABR9WGL5</accession>
<reference evidence="4" key="1">
    <citation type="submission" date="2023-07" db="EMBL/GenBank/DDBJ databases">
        <title>Dyadobacter sp. nov 'subterranea' isolated from contaminted grondwater.</title>
        <authorList>
            <person name="Szabo I."/>
            <person name="Al-Omari J."/>
            <person name="Szerdahelyi S.G."/>
            <person name="Rado J."/>
        </authorList>
    </citation>
    <scope>NUCLEOTIDE SEQUENCE [LARGE SCALE GENOMIC DNA]</scope>
    <source>
        <strain evidence="4">UP-52</strain>
    </source>
</reference>